<dbReference type="InterPro" id="IPR000394">
    <property type="entry name" value="RNA_pol_sigma_54"/>
</dbReference>
<evidence type="ECO:0000256" key="3">
    <source>
        <dbReference type="ARBA" id="ARBA00022679"/>
    </source>
</evidence>
<evidence type="ECO:0000256" key="6">
    <source>
        <dbReference type="ARBA" id="ARBA00023082"/>
    </source>
</evidence>
<dbReference type="RefSeq" id="WP_013638222.1">
    <property type="nucleotide sequence ID" value="NC_015185.1"/>
</dbReference>
<dbReference type="GO" id="GO:0016987">
    <property type="term" value="F:sigma factor activity"/>
    <property type="evidence" value="ECO:0007669"/>
    <property type="project" value="UniProtKB-KW"/>
</dbReference>
<evidence type="ECO:0000256" key="4">
    <source>
        <dbReference type="ARBA" id="ARBA00022695"/>
    </source>
</evidence>
<feature type="domain" description="RNA polymerase sigma factor 54 core-binding" evidence="10">
    <location>
        <begin position="90"/>
        <end position="266"/>
    </location>
</feature>
<dbReference type="PANTHER" id="PTHR32248">
    <property type="entry name" value="RNA POLYMERASE SIGMA-54 FACTOR"/>
    <property type="match status" value="1"/>
</dbReference>
<feature type="domain" description="RNA polymerase sigma factor 54 DNA-binding" evidence="9">
    <location>
        <begin position="277"/>
        <end position="428"/>
    </location>
</feature>
<dbReference type="InterPro" id="IPR007634">
    <property type="entry name" value="RNA_pol_sigma_54_DNA-bd"/>
</dbReference>
<dbReference type="InParanoid" id="F0S343"/>
<keyword evidence="6" id="KW-0731">Sigma factor</keyword>
<evidence type="ECO:0000313" key="12">
    <source>
        <dbReference type="Proteomes" id="UP000007102"/>
    </source>
</evidence>
<reference evidence="11 12" key="1">
    <citation type="journal article" date="2011" name="Stand. Genomic Sci.">
        <title>Complete genome sequence of the thermophilic sulfur-reducer Desulfurobacterium thermolithotrophum type strain (BSA(T)) from a deep-sea hydrothermal vent.</title>
        <authorList>
            <person name="Goker M."/>
            <person name="Daligault H."/>
            <person name="Mwirichia R."/>
            <person name="Lapidus A."/>
            <person name="Lucas S."/>
            <person name="Deshpande S."/>
            <person name="Pagani I."/>
            <person name="Tapia R."/>
            <person name="Cheng J.F."/>
            <person name="Goodwin L."/>
            <person name="Pitluck S."/>
            <person name="Liolios K."/>
            <person name="Ivanova N."/>
            <person name="Mavromatis K."/>
            <person name="Mikhailova N."/>
            <person name="Pati A."/>
            <person name="Chen A."/>
            <person name="Palaniappan K."/>
            <person name="Han C."/>
            <person name="Land M."/>
            <person name="Hauser L."/>
            <person name="Pan C."/>
            <person name="Brambilla E.M."/>
            <person name="Rohde M."/>
            <person name="Spring S."/>
            <person name="Sikorski J."/>
            <person name="Wirth R."/>
            <person name="Detter J.C."/>
            <person name="Woyke T."/>
            <person name="Bristow J."/>
            <person name="Eisen J.A."/>
            <person name="Markowitz V."/>
            <person name="Hugenholtz P."/>
            <person name="Kyrpides N.C."/>
            <person name="Klenk H.P."/>
        </authorList>
    </citation>
    <scope>NUCLEOTIDE SEQUENCE [LARGE SCALE GENOMIC DNA]</scope>
    <source>
        <strain evidence="12">DSM 11699 / BSA</strain>
    </source>
</reference>
<keyword evidence="3" id="KW-0808">Transferase</keyword>
<keyword evidence="12" id="KW-1185">Reference proteome</keyword>
<dbReference type="GO" id="GO:0001216">
    <property type="term" value="F:DNA-binding transcription activator activity"/>
    <property type="evidence" value="ECO:0007669"/>
    <property type="project" value="InterPro"/>
</dbReference>
<organism evidence="11 12">
    <name type="scientific">Desulfurobacterium thermolithotrophum (strain DSM 11699 / BSA)</name>
    <dbReference type="NCBI Taxonomy" id="868864"/>
    <lineage>
        <taxon>Bacteria</taxon>
        <taxon>Pseudomonadati</taxon>
        <taxon>Aquificota</taxon>
        <taxon>Aquificia</taxon>
        <taxon>Desulfurobacteriales</taxon>
        <taxon>Desulfurobacteriaceae</taxon>
        <taxon>Desulfurobacterium</taxon>
    </lineage>
</organism>
<dbReference type="KEGG" id="dte:Dester_0614"/>
<dbReference type="InterPro" id="IPR038709">
    <property type="entry name" value="RpoN_core-bd_sf"/>
</dbReference>
<comment type="similarity">
    <text evidence="1">Belongs to the sigma-54 factor family.</text>
</comment>
<reference evidence="12" key="2">
    <citation type="submission" date="2011-02" db="EMBL/GenBank/DDBJ databases">
        <title>The complete genome of Desulfurobacterium thermolithotrophum DSM 11699.</title>
        <authorList>
            <consortium name="US DOE Joint Genome Institute (JGI-PGF)"/>
            <person name="Lucas S."/>
            <person name="Copeland A."/>
            <person name="Lapidus A."/>
            <person name="Bruce D."/>
            <person name="Goodwin L."/>
            <person name="Pitluck S."/>
            <person name="Kyrpides N."/>
            <person name="Mavromatis K."/>
            <person name="Pagani I."/>
            <person name="Ivanova N."/>
            <person name="Mikhailova N."/>
            <person name="Daligault H."/>
            <person name="Detter J.C."/>
            <person name="Tapia R."/>
            <person name="Han C."/>
            <person name="Land M."/>
            <person name="Hauser L."/>
            <person name="Markowitz V."/>
            <person name="Cheng J.-F."/>
            <person name="Hugenholtz P."/>
            <person name="Woyke T."/>
            <person name="Wu D."/>
            <person name="Spring S."/>
            <person name="Brambilla E."/>
            <person name="Klenk H.-P."/>
            <person name="Eisen J.A."/>
        </authorList>
    </citation>
    <scope>NUCLEOTIDE SEQUENCE [LARGE SCALE GENOMIC DNA]</scope>
    <source>
        <strain evidence="12">DSM 11699 / BSA</strain>
    </source>
</reference>
<keyword evidence="5" id="KW-0805">Transcription regulation</keyword>
<evidence type="ECO:0000256" key="8">
    <source>
        <dbReference type="ARBA" id="ARBA00023163"/>
    </source>
</evidence>
<dbReference type="InterPro" id="IPR007046">
    <property type="entry name" value="RNA_pol_sigma_54_core-bd"/>
</dbReference>
<dbReference type="PANTHER" id="PTHR32248:SF4">
    <property type="entry name" value="RNA POLYMERASE SIGMA-54 FACTOR"/>
    <property type="match status" value="1"/>
</dbReference>
<dbReference type="NCBIfam" id="TIGR02395">
    <property type="entry name" value="rpoN_sigma"/>
    <property type="match status" value="1"/>
</dbReference>
<dbReference type="Pfam" id="PF04963">
    <property type="entry name" value="Sigma54_CBD"/>
    <property type="match status" value="1"/>
</dbReference>
<evidence type="ECO:0000259" key="10">
    <source>
        <dbReference type="Pfam" id="PF04963"/>
    </source>
</evidence>
<accession>F0S343</accession>
<dbReference type="HOGENOM" id="CLU_020569_1_0_0"/>
<keyword evidence="8" id="KW-0804">Transcription</keyword>
<dbReference type="eggNOG" id="COG1508">
    <property type="taxonomic scope" value="Bacteria"/>
</dbReference>
<dbReference type="AlphaFoldDB" id="F0S343"/>
<keyword evidence="7" id="KW-0238">DNA-binding</keyword>
<dbReference type="GO" id="GO:0003677">
    <property type="term" value="F:DNA binding"/>
    <property type="evidence" value="ECO:0007669"/>
    <property type="project" value="UniProtKB-KW"/>
</dbReference>
<dbReference type="GO" id="GO:0000428">
    <property type="term" value="C:DNA-directed RNA polymerase complex"/>
    <property type="evidence" value="ECO:0007669"/>
    <property type="project" value="UniProtKB-KW"/>
</dbReference>
<dbReference type="OrthoDB" id="9814402at2"/>
<dbReference type="Pfam" id="PF04552">
    <property type="entry name" value="Sigma54_DBD"/>
    <property type="match status" value="1"/>
</dbReference>
<gene>
    <name evidence="11" type="ordered locus">Dester_0614</name>
</gene>
<proteinExistence type="inferred from homology"/>
<dbReference type="PRINTS" id="PR00045">
    <property type="entry name" value="SIGMA54FCT"/>
</dbReference>
<keyword evidence="2" id="KW-0240">DNA-directed RNA polymerase</keyword>
<dbReference type="Pfam" id="PF00309">
    <property type="entry name" value="Sigma54_AID"/>
    <property type="match status" value="1"/>
</dbReference>
<dbReference type="PIRSF" id="PIRSF000774">
    <property type="entry name" value="RpoN"/>
    <property type="match status" value="1"/>
</dbReference>
<dbReference type="Gene3D" id="1.10.10.1330">
    <property type="entry name" value="RNA polymerase sigma-54 factor, core-binding domain"/>
    <property type="match status" value="1"/>
</dbReference>
<dbReference type="GO" id="GO:0016779">
    <property type="term" value="F:nucleotidyltransferase activity"/>
    <property type="evidence" value="ECO:0007669"/>
    <property type="project" value="UniProtKB-KW"/>
</dbReference>
<evidence type="ECO:0000256" key="2">
    <source>
        <dbReference type="ARBA" id="ARBA00022478"/>
    </source>
</evidence>
<dbReference type="PROSITE" id="PS50044">
    <property type="entry name" value="SIGMA54_3"/>
    <property type="match status" value="1"/>
</dbReference>
<dbReference type="PROSITE" id="PS00718">
    <property type="entry name" value="SIGMA54_2"/>
    <property type="match status" value="1"/>
</dbReference>
<dbReference type="GO" id="GO:0006352">
    <property type="term" value="P:DNA-templated transcription initiation"/>
    <property type="evidence" value="ECO:0007669"/>
    <property type="project" value="InterPro"/>
</dbReference>
<keyword evidence="4" id="KW-0548">Nucleotidyltransferase</keyword>
<name>F0S343_DESTD</name>
<dbReference type="Proteomes" id="UP000007102">
    <property type="component" value="Chromosome"/>
</dbReference>
<evidence type="ECO:0000256" key="1">
    <source>
        <dbReference type="ARBA" id="ARBA00008798"/>
    </source>
</evidence>
<sequence length="431" mass="50204">MDQELKQIGKLALQLKLTPGLLLNLELLQLPILKLEEVVLNELEENPLLEMEEETKEKDEKNEDIFSDFIIEDGNIYLYEPKEEMTLTIPTSPSLRDILLEQARLELNPQEFEIALYIVDNLDQKGYLTVSEEEIARKLSVSAEKVKKVREQVKRFSPVGCASYTLSEIFAVQMEELQISKKFIKAVEKLELLKKGKQRFMKATGLTEDEYQKFIECLKRLDPEPGNLGELNTIITPDLRVYLKNEQLVVKVLFFRQFNLRINNSYLRFATTGEIKKYISEKYQRALALKKAIEQRNETLKKIGEVVFKVQREFLNDGKTLKPLSYQEVSEKLSIHESTVSRAVKDKFVETPFGIFPFRFFFPKSVSRESIDKIKSRIREIIESENKKKPLSDSKIAEILKKEGIKIARRTVAKYREEMGIPGAFHRREKE</sequence>
<evidence type="ECO:0000256" key="7">
    <source>
        <dbReference type="ARBA" id="ARBA00023125"/>
    </source>
</evidence>
<protein>
    <submittedName>
        <fullName evidence="11">RNA polymerase, sigma 54 subunit, RpoN</fullName>
    </submittedName>
</protein>
<dbReference type="FunCoup" id="F0S343">
    <property type="interactions" value="163"/>
</dbReference>
<dbReference type="STRING" id="868864.Dester_0614"/>
<dbReference type="EMBL" id="CP002543">
    <property type="protein sequence ID" value="ADY73265.1"/>
    <property type="molecule type" value="Genomic_DNA"/>
</dbReference>
<evidence type="ECO:0000259" key="9">
    <source>
        <dbReference type="Pfam" id="PF04552"/>
    </source>
</evidence>
<dbReference type="Gene3D" id="1.10.10.60">
    <property type="entry name" value="Homeodomain-like"/>
    <property type="match status" value="1"/>
</dbReference>
<evidence type="ECO:0000256" key="5">
    <source>
        <dbReference type="ARBA" id="ARBA00023015"/>
    </source>
</evidence>
<evidence type="ECO:0000313" key="11">
    <source>
        <dbReference type="EMBL" id="ADY73265.1"/>
    </source>
</evidence>